<proteinExistence type="predicted"/>
<name>A0A318FI54_KLEOX</name>
<sequence>MVTKYATTVNEYRESETASMRKIHAIVIFVSYMKVHLYKKCEPAQVNKLMRQIKKPLRFYCPQRLFTFINFAYGRRFNSLAIAVAS</sequence>
<organism evidence="1 2">
    <name type="scientific">Klebsiella oxytoca</name>
    <dbReference type="NCBI Taxonomy" id="571"/>
    <lineage>
        <taxon>Bacteria</taxon>
        <taxon>Pseudomonadati</taxon>
        <taxon>Pseudomonadota</taxon>
        <taxon>Gammaproteobacteria</taxon>
        <taxon>Enterobacterales</taxon>
        <taxon>Enterobacteriaceae</taxon>
        <taxon>Klebsiella/Raoultella group</taxon>
        <taxon>Klebsiella</taxon>
    </lineage>
</organism>
<accession>A0A318FI54</accession>
<reference evidence="1 2" key="1">
    <citation type="submission" date="2018-05" db="EMBL/GenBank/DDBJ databases">
        <title>Freshwater and sediment microbial communities from various areas in North America, analyzing microbe dynamics in response to fracking.</title>
        <authorList>
            <person name="Lamendella R."/>
        </authorList>
    </citation>
    <scope>NUCLEOTIDE SEQUENCE [LARGE SCALE GENOMIC DNA]</scope>
    <source>
        <strain evidence="1 2">67</strain>
    </source>
</reference>
<gene>
    <name evidence="1" type="ORF">DET57_11214</name>
</gene>
<comment type="caution">
    <text evidence="1">The sequence shown here is derived from an EMBL/GenBank/DDBJ whole genome shotgun (WGS) entry which is preliminary data.</text>
</comment>
<protein>
    <submittedName>
        <fullName evidence="1">Uncharacterized protein</fullName>
    </submittedName>
</protein>
<dbReference type="EMBL" id="QJJG01000012">
    <property type="protein sequence ID" value="PXW43140.1"/>
    <property type="molecule type" value="Genomic_DNA"/>
</dbReference>
<evidence type="ECO:0000313" key="2">
    <source>
        <dbReference type="Proteomes" id="UP000247485"/>
    </source>
</evidence>
<evidence type="ECO:0000313" key="1">
    <source>
        <dbReference type="EMBL" id="PXW43140.1"/>
    </source>
</evidence>
<dbReference type="AlphaFoldDB" id="A0A318FI54"/>
<dbReference type="Proteomes" id="UP000247485">
    <property type="component" value="Unassembled WGS sequence"/>
</dbReference>